<dbReference type="PANTHER" id="PTHR47506">
    <property type="entry name" value="TRANSCRIPTIONAL REGULATORY PROTEIN"/>
    <property type="match status" value="1"/>
</dbReference>
<sequence length="190" mass="21683">MGRKKEFDKQLVLKKAMDVFWKQGYEHTSMQDLVDAMTIHRRSIYDTFGDKHHLFIDALKLYEEMLETVMTEKVSEGKNVQDKLKHIFSISIAAEEPGKGCLIVNTATELSSIDPVIAEEIRSFFGREEQFLFNILLSAQEQNELSPDADIASLASYIQNALVGIRVLSKTTNDNEKLDRIIEQTLSIIK</sequence>
<dbReference type="Proteomes" id="UP000664495">
    <property type="component" value="Unassembled WGS sequence"/>
</dbReference>
<dbReference type="Gene3D" id="1.10.357.10">
    <property type="entry name" value="Tetracycline Repressor, domain 2"/>
    <property type="match status" value="1"/>
</dbReference>
<dbReference type="SUPFAM" id="SSF46689">
    <property type="entry name" value="Homeodomain-like"/>
    <property type="match status" value="1"/>
</dbReference>
<proteinExistence type="predicted"/>
<dbReference type="Pfam" id="PF00440">
    <property type="entry name" value="TetR_N"/>
    <property type="match status" value="1"/>
</dbReference>
<evidence type="ECO:0000256" key="4">
    <source>
        <dbReference type="PROSITE-ProRule" id="PRU00335"/>
    </source>
</evidence>
<dbReference type="InterPro" id="IPR036271">
    <property type="entry name" value="Tet_transcr_reg_TetR-rel_C_sf"/>
</dbReference>
<feature type="domain" description="HTH tetR-type" evidence="5">
    <location>
        <begin position="6"/>
        <end position="66"/>
    </location>
</feature>
<keyword evidence="3" id="KW-0804">Transcription</keyword>
<dbReference type="InterPro" id="IPR011075">
    <property type="entry name" value="TetR_C"/>
</dbReference>
<dbReference type="InterPro" id="IPR009057">
    <property type="entry name" value="Homeodomain-like_sf"/>
</dbReference>
<dbReference type="InterPro" id="IPR001647">
    <property type="entry name" value="HTH_TetR"/>
</dbReference>
<dbReference type="RefSeq" id="WP_207107596.1">
    <property type="nucleotide sequence ID" value="NZ_JAFLVR010000012.1"/>
</dbReference>
<evidence type="ECO:0000256" key="1">
    <source>
        <dbReference type="ARBA" id="ARBA00023015"/>
    </source>
</evidence>
<comment type="caution">
    <text evidence="6">The sequence shown here is derived from an EMBL/GenBank/DDBJ whole genome shotgun (WGS) entry which is preliminary data.</text>
</comment>
<protein>
    <submittedName>
        <fullName evidence="6">TetR/AcrR family transcriptional regulator</fullName>
    </submittedName>
</protein>
<dbReference type="SUPFAM" id="SSF48498">
    <property type="entry name" value="Tetracyclin repressor-like, C-terminal domain"/>
    <property type="match status" value="1"/>
</dbReference>
<name>A0ABS3HFX0_9ENTE</name>
<feature type="DNA-binding region" description="H-T-H motif" evidence="4">
    <location>
        <begin position="29"/>
        <end position="48"/>
    </location>
</feature>
<keyword evidence="7" id="KW-1185">Reference proteome</keyword>
<keyword evidence="1" id="KW-0805">Transcription regulation</keyword>
<keyword evidence="2 4" id="KW-0238">DNA-binding</keyword>
<dbReference type="EMBL" id="JAFLVR010000012">
    <property type="protein sequence ID" value="MBO0451815.1"/>
    <property type="molecule type" value="Genomic_DNA"/>
</dbReference>
<evidence type="ECO:0000259" key="5">
    <source>
        <dbReference type="PROSITE" id="PS50977"/>
    </source>
</evidence>
<accession>A0ABS3HFX0</accession>
<dbReference type="Gene3D" id="1.10.10.60">
    <property type="entry name" value="Homeodomain-like"/>
    <property type="match status" value="1"/>
</dbReference>
<evidence type="ECO:0000256" key="3">
    <source>
        <dbReference type="ARBA" id="ARBA00023163"/>
    </source>
</evidence>
<dbReference type="PROSITE" id="PS50977">
    <property type="entry name" value="HTH_TETR_2"/>
    <property type="match status" value="1"/>
</dbReference>
<evidence type="ECO:0000256" key="2">
    <source>
        <dbReference type="ARBA" id="ARBA00023125"/>
    </source>
</evidence>
<dbReference type="Pfam" id="PF16925">
    <property type="entry name" value="TetR_C_13"/>
    <property type="match status" value="1"/>
</dbReference>
<reference evidence="6 7" key="1">
    <citation type="submission" date="2021-03" db="EMBL/GenBank/DDBJ databases">
        <title>Enterococcal diversity collection.</title>
        <authorList>
            <person name="Gilmore M.S."/>
            <person name="Schwartzman J."/>
            <person name="Van Tyne D."/>
            <person name="Martin M."/>
            <person name="Earl A.M."/>
            <person name="Manson A.L."/>
            <person name="Straub T."/>
            <person name="Salamzade R."/>
            <person name="Saavedra J."/>
            <person name="Lebreton F."/>
            <person name="Prichula J."/>
            <person name="Schaufler K."/>
            <person name="Gaca A."/>
            <person name="Sgardioli B."/>
            <person name="Wagenaar J."/>
            <person name="Strong T."/>
        </authorList>
    </citation>
    <scope>NUCLEOTIDE SEQUENCE [LARGE SCALE GENOMIC DNA]</scope>
    <source>
        <strain evidence="6 7">MJM16</strain>
    </source>
</reference>
<dbReference type="PANTHER" id="PTHR47506:SF10">
    <property type="entry name" value="TRANSCRIPTIONAL REGULATORY PROTEIN"/>
    <property type="match status" value="1"/>
</dbReference>
<evidence type="ECO:0000313" key="6">
    <source>
        <dbReference type="EMBL" id="MBO0451815.1"/>
    </source>
</evidence>
<evidence type="ECO:0000313" key="7">
    <source>
        <dbReference type="Proteomes" id="UP000664495"/>
    </source>
</evidence>
<gene>
    <name evidence="6" type="ORF">JZO85_06005</name>
</gene>
<organism evidence="6 7">
    <name type="scientific">Candidatus Enterococcus murrayae</name>
    <dbReference type="NCBI Taxonomy" id="2815321"/>
    <lineage>
        <taxon>Bacteria</taxon>
        <taxon>Bacillati</taxon>
        <taxon>Bacillota</taxon>
        <taxon>Bacilli</taxon>
        <taxon>Lactobacillales</taxon>
        <taxon>Enterococcaceae</taxon>
        <taxon>Enterococcus</taxon>
    </lineage>
</organism>